<name>A0A2S1YQL1_9FLAO</name>
<dbReference type="OrthoDB" id="1350649at2"/>
<dbReference type="KEGG" id="fcr:HYN56_19860"/>
<evidence type="ECO:0000313" key="2">
    <source>
        <dbReference type="Proteomes" id="UP000245250"/>
    </source>
</evidence>
<proteinExistence type="predicted"/>
<dbReference type="Proteomes" id="UP000245250">
    <property type="component" value="Chromosome"/>
</dbReference>
<accession>A0A2S1YQL1</accession>
<evidence type="ECO:0000313" key="1">
    <source>
        <dbReference type="EMBL" id="AWK06359.1"/>
    </source>
</evidence>
<dbReference type="EMBL" id="CP029255">
    <property type="protein sequence ID" value="AWK06359.1"/>
    <property type="molecule type" value="Genomic_DNA"/>
</dbReference>
<sequence>MKHPIFFLFILMLFSSTLQAKYLRATLFMENGVIKKGLAEKVQSTDSKVNFKTDDASKIEKIASREIKRIEFEDADGTTYIAENLYAVTANILSGKFSRSNKKKWFYMIYDKNARIGYITETGSNRPNAGGTSRVITYGNTAYFFGKKDSEELVFGYSESSGSNLAVGTDSLIRKMAAEAFGDCPHIMDAIQKTDFGQTQAIDQLKAIFEHNTCP</sequence>
<organism evidence="1 2">
    <name type="scientific">Flavobacterium crocinum</name>
    <dbReference type="NCBI Taxonomy" id="2183896"/>
    <lineage>
        <taxon>Bacteria</taxon>
        <taxon>Pseudomonadati</taxon>
        <taxon>Bacteroidota</taxon>
        <taxon>Flavobacteriia</taxon>
        <taxon>Flavobacteriales</taxon>
        <taxon>Flavobacteriaceae</taxon>
        <taxon>Flavobacterium</taxon>
    </lineage>
</organism>
<reference evidence="1 2" key="1">
    <citation type="submission" date="2018-05" db="EMBL/GenBank/DDBJ databases">
        <title>Genome sequencing of Flavobacterium sp. HYN0056.</title>
        <authorList>
            <person name="Yi H."/>
            <person name="Baek C."/>
        </authorList>
    </citation>
    <scope>NUCLEOTIDE SEQUENCE [LARGE SCALE GENOMIC DNA]</scope>
    <source>
        <strain evidence="1 2">HYN0056</strain>
    </source>
</reference>
<keyword evidence="2" id="KW-1185">Reference proteome</keyword>
<gene>
    <name evidence="1" type="ORF">HYN56_19860</name>
</gene>
<protein>
    <submittedName>
        <fullName evidence="1">Uncharacterized protein</fullName>
    </submittedName>
</protein>
<dbReference type="AlphaFoldDB" id="A0A2S1YQL1"/>
<dbReference type="RefSeq" id="WP_109193776.1">
    <property type="nucleotide sequence ID" value="NZ_CP029255.1"/>
</dbReference>